<reference evidence="2" key="1">
    <citation type="journal article" date="2014" name="Int. J. Syst. Evol. Microbiol.">
        <title>Complete genome sequence of Corynebacterium casei LMG S-19264T (=DSM 44701T), isolated from a smear-ripened cheese.</title>
        <authorList>
            <consortium name="US DOE Joint Genome Institute (JGI-PGF)"/>
            <person name="Walter F."/>
            <person name="Albersmeier A."/>
            <person name="Kalinowski J."/>
            <person name="Ruckert C."/>
        </authorList>
    </citation>
    <scope>NUCLEOTIDE SEQUENCE</scope>
    <source>
        <strain evidence="2">CGMCC 1.12924</strain>
    </source>
</reference>
<evidence type="ECO:0000313" key="2">
    <source>
        <dbReference type="EMBL" id="GGD80079.1"/>
    </source>
</evidence>
<accession>A0A8J2Y7W3</accession>
<dbReference type="GO" id="GO:0016757">
    <property type="term" value="F:glycosyltransferase activity"/>
    <property type="evidence" value="ECO:0007669"/>
    <property type="project" value="InterPro"/>
</dbReference>
<feature type="domain" description="Glycosyl transferase family 1" evidence="1">
    <location>
        <begin position="174"/>
        <end position="339"/>
    </location>
</feature>
<name>A0A8J2Y7W3_9FLAO</name>
<dbReference type="Gene3D" id="3.40.50.2000">
    <property type="entry name" value="Glycogen Phosphorylase B"/>
    <property type="match status" value="2"/>
</dbReference>
<organism evidence="2 3">
    <name type="scientific">Planktosalinus lacus</name>
    <dbReference type="NCBI Taxonomy" id="1526573"/>
    <lineage>
        <taxon>Bacteria</taxon>
        <taxon>Pseudomonadati</taxon>
        <taxon>Bacteroidota</taxon>
        <taxon>Flavobacteriia</taxon>
        <taxon>Flavobacteriales</taxon>
        <taxon>Flavobacteriaceae</taxon>
        <taxon>Planktosalinus</taxon>
    </lineage>
</organism>
<dbReference type="PANTHER" id="PTHR45947">
    <property type="entry name" value="SULFOQUINOVOSYL TRANSFERASE SQD2"/>
    <property type="match status" value="1"/>
</dbReference>
<comment type="caution">
    <text evidence="2">The sequence shown here is derived from an EMBL/GenBank/DDBJ whole genome shotgun (WGS) entry which is preliminary data.</text>
</comment>
<dbReference type="Proteomes" id="UP000652231">
    <property type="component" value="Unassembled WGS sequence"/>
</dbReference>
<dbReference type="RefSeq" id="WP_188438307.1">
    <property type="nucleotide sequence ID" value="NZ_BMGK01000001.1"/>
</dbReference>
<dbReference type="EMBL" id="BMGK01000001">
    <property type="protein sequence ID" value="GGD80079.1"/>
    <property type="molecule type" value="Genomic_DNA"/>
</dbReference>
<keyword evidence="3" id="KW-1185">Reference proteome</keyword>
<gene>
    <name evidence="2" type="ORF">GCM10011312_00490</name>
</gene>
<evidence type="ECO:0000313" key="3">
    <source>
        <dbReference type="Proteomes" id="UP000652231"/>
    </source>
</evidence>
<reference evidence="2" key="2">
    <citation type="submission" date="2020-09" db="EMBL/GenBank/DDBJ databases">
        <authorList>
            <person name="Sun Q."/>
            <person name="Zhou Y."/>
        </authorList>
    </citation>
    <scope>NUCLEOTIDE SEQUENCE</scope>
    <source>
        <strain evidence="2">CGMCC 1.12924</strain>
    </source>
</reference>
<sequence length="358" mass="41373">MSKTIAFIGPLPPPVGGVALANLRVQQIVGLNSQNHTILNYNTSKGGERADLYKKKGFYELLHFIKNIFGIIGFVFKHKIHVSNVFVVPNISFIREALFIFILKLTSKKLVIHLHAKTEDDFFLSGMKLKLFTKILSLGDVIFVLSENFHKKFYVQYIKPKKLVVLENFIDYKEFENDIEQKTNDFLYVGRLSEKKGFFTLVKALTLHKNAFKGLKVHVLGEFENEIFEQKVISLIENHKIENFIFYGSKTGHEKNELFKKCAVFIFPSYFENSPIVLKEAIAAKMAIISSDIKENKNILDPFENKLYFETQNENELAEKIKILAQNPDKVKKMMEASEQIKDFNFETASKIIEKHLY</sequence>
<dbReference type="SUPFAM" id="SSF53756">
    <property type="entry name" value="UDP-Glycosyltransferase/glycogen phosphorylase"/>
    <property type="match status" value="1"/>
</dbReference>
<dbReference type="InterPro" id="IPR001296">
    <property type="entry name" value="Glyco_trans_1"/>
</dbReference>
<proteinExistence type="predicted"/>
<dbReference type="AlphaFoldDB" id="A0A8J2Y7W3"/>
<protein>
    <recommendedName>
        <fullName evidence="1">Glycosyl transferase family 1 domain-containing protein</fullName>
    </recommendedName>
</protein>
<dbReference type="InterPro" id="IPR050194">
    <property type="entry name" value="Glycosyltransferase_grp1"/>
</dbReference>
<evidence type="ECO:0000259" key="1">
    <source>
        <dbReference type="Pfam" id="PF00534"/>
    </source>
</evidence>
<dbReference type="CDD" id="cd03801">
    <property type="entry name" value="GT4_PimA-like"/>
    <property type="match status" value="1"/>
</dbReference>
<dbReference type="PANTHER" id="PTHR45947:SF3">
    <property type="entry name" value="SULFOQUINOVOSYL TRANSFERASE SQD2"/>
    <property type="match status" value="1"/>
</dbReference>
<dbReference type="Pfam" id="PF00534">
    <property type="entry name" value="Glycos_transf_1"/>
    <property type="match status" value="1"/>
</dbReference>